<name>R4KD44_CLOPA</name>
<dbReference type="PANTHER" id="PTHR39179:SF1">
    <property type="entry name" value="SPORE COAT PROTEIN I"/>
    <property type="match status" value="1"/>
</dbReference>
<dbReference type="OrthoDB" id="9771902at2"/>
<dbReference type="RefSeq" id="WP_015615819.1">
    <property type="nucleotide sequence ID" value="NC_021182.1"/>
</dbReference>
<dbReference type="HOGENOM" id="CLU_042636_1_0_9"/>
<proteinExistence type="predicted"/>
<gene>
    <name evidence="1" type="ORF">Clopa_2667</name>
</gene>
<dbReference type="eggNOG" id="COG2334">
    <property type="taxonomic scope" value="Bacteria"/>
</dbReference>
<reference evidence="1 2" key="1">
    <citation type="submission" date="2012-01" db="EMBL/GenBank/DDBJ databases">
        <title>Complete sequence of chromosome of Clostridium pasteurianum BC1.</title>
        <authorList>
            <consortium name="US DOE Joint Genome Institute"/>
            <person name="Lucas S."/>
            <person name="Han J."/>
            <person name="Lapidus A."/>
            <person name="Cheng J.-F."/>
            <person name="Goodwin L."/>
            <person name="Pitluck S."/>
            <person name="Peters L."/>
            <person name="Mikhailova N."/>
            <person name="Teshima H."/>
            <person name="Detter J.C."/>
            <person name="Han C."/>
            <person name="Tapia R."/>
            <person name="Land M."/>
            <person name="Hauser L."/>
            <person name="Kyrpides N."/>
            <person name="Ivanova N."/>
            <person name="Pagani I."/>
            <person name="Dunn J."/>
            <person name="Taghavi S."/>
            <person name="Francis A."/>
            <person name="van der Lelie D."/>
            <person name="Woyke T."/>
        </authorList>
    </citation>
    <scope>NUCLEOTIDE SEQUENCE [LARGE SCALE GENOMIC DNA]</scope>
    <source>
        <strain evidence="1 2">BC1</strain>
    </source>
</reference>
<dbReference type="GO" id="GO:0042601">
    <property type="term" value="C:endospore-forming forespore"/>
    <property type="evidence" value="ECO:0007669"/>
    <property type="project" value="TreeGrafter"/>
</dbReference>
<keyword evidence="1" id="KW-0167">Capsid protein</keyword>
<keyword evidence="2" id="KW-1185">Reference proteome</keyword>
<dbReference type="Gene3D" id="3.90.1200.10">
    <property type="match status" value="1"/>
</dbReference>
<dbReference type="InterPro" id="IPR047175">
    <property type="entry name" value="CotS-like"/>
</dbReference>
<dbReference type="NCBIfam" id="TIGR02906">
    <property type="entry name" value="spore_CotS"/>
    <property type="match status" value="1"/>
</dbReference>
<dbReference type="InterPro" id="IPR011009">
    <property type="entry name" value="Kinase-like_dom_sf"/>
</dbReference>
<sequence>MEQIKNFNTTNDLTDYEISMIKNVMNKYDVTINCIEKVRSAYKIKTENEFLCLKRIKHGKMKPINGSILVEELKKNNFNKVPEYIRTKNNKFFVKYKGFIFYVIKWISGNECTMKNLDEAVNCAKLLGEFHLASSKIDKRKLYLKDNTKNWNKIFTKYLSDIKNYKEIINNKTTINEFDRLYEKNIEYFYLRGIFALNLLNQSSYYKFNYKNKTICHDSYYYQNIIKKENDYYIVDLDSIVINLKIYDLGKMINRLMYNSHYKWDFSKAKILIEAYNSVNKLSLEELEIMLAHIIFPRKFWKLGKKRYVKKKDWEESKYMHKLKRIIRLNHKQQKFIEAYKIYLYDFV</sequence>
<keyword evidence="1" id="KW-0946">Virion</keyword>
<dbReference type="STRING" id="86416.Clopa_2667"/>
<dbReference type="PATRIC" id="fig|86416.3.peg.2660"/>
<dbReference type="EMBL" id="CP003261">
    <property type="protein sequence ID" value="AGK97520.1"/>
    <property type="molecule type" value="Genomic_DNA"/>
</dbReference>
<dbReference type="PANTHER" id="PTHR39179">
    <property type="entry name" value="SPORE COAT PROTEIN I"/>
    <property type="match status" value="1"/>
</dbReference>
<dbReference type="Gene3D" id="3.30.200.20">
    <property type="entry name" value="Phosphorylase Kinase, domain 1"/>
    <property type="match status" value="1"/>
</dbReference>
<protein>
    <submittedName>
        <fullName evidence="1">Spore coat protein, CotS family</fullName>
    </submittedName>
</protein>
<dbReference type="Proteomes" id="UP000013523">
    <property type="component" value="Chromosome"/>
</dbReference>
<evidence type="ECO:0000313" key="1">
    <source>
        <dbReference type="EMBL" id="AGK97520.1"/>
    </source>
</evidence>
<dbReference type="AlphaFoldDB" id="R4KD44"/>
<accession>R4KD44</accession>
<dbReference type="SUPFAM" id="SSF56112">
    <property type="entry name" value="Protein kinase-like (PK-like)"/>
    <property type="match status" value="1"/>
</dbReference>
<dbReference type="InterPro" id="IPR014255">
    <property type="entry name" value="Spore_coat_CotS"/>
</dbReference>
<dbReference type="KEGG" id="cpas:Clopa_2667"/>
<evidence type="ECO:0000313" key="2">
    <source>
        <dbReference type="Proteomes" id="UP000013523"/>
    </source>
</evidence>
<organism evidence="1 2">
    <name type="scientific">Clostridium pasteurianum BC1</name>
    <dbReference type="NCBI Taxonomy" id="86416"/>
    <lineage>
        <taxon>Bacteria</taxon>
        <taxon>Bacillati</taxon>
        <taxon>Bacillota</taxon>
        <taxon>Clostridia</taxon>
        <taxon>Eubacteriales</taxon>
        <taxon>Clostridiaceae</taxon>
        <taxon>Clostridium</taxon>
    </lineage>
</organism>